<accession>A0A4Y2T3F6</accession>
<protein>
    <recommendedName>
        <fullName evidence="4">Secreted protein</fullName>
    </recommendedName>
</protein>
<name>A0A4Y2T3F6_ARAVE</name>
<proteinExistence type="predicted"/>
<evidence type="ECO:0000256" key="1">
    <source>
        <dbReference type="SAM" id="SignalP"/>
    </source>
</evidence>
<keyword evidence="1" id="KW-0732">Signal</keyword>
<organism evidence="2 3">
    <name type="scientific">Araneus ventricosus</name>
    <name type="common">Orbweaver spider</name>
    <name type="synonym">Epeira ventricosa</name>
    <dbReference type="NCBI Taxonomy" id="182803"/>
    <lineage>
        <taxon>Eukaryota</taxon>
        <taxon>Metazoa</taxon>
        <taxon>Ecdysozoa</taxon>
        <taxon>Arthropoda</taxon>
        <taxon>Chelicerata</taxon>
        <taxon>Arachnida</taxon>
        <taxon>Araneae</taxon>
        <taxon>Araneomorphae</taxon>
        <taxon>Entelegynae</taxon>
        <taxon>Araneoidea</taxon>
        <taxon>Araneidae</taxon>
        <taxon>Araneus</taxon>
    </lineage>
</organism>
<evidence type="ECO:0000313" key="2">
    <source>
        <dbReference type="EMBL" id="GBN93655.1"/>
    </source>
</evidence>
<feature type="chain" id="PRO_5021264669" description="Secreted protein" evidence="1">
    <location>
        <begin position="20"/>
        <end position="97"/>
    </location>
</feature>
<feature type="signal peptide" evidence="1">
    <location>
        <begin position="1"/>
        <end position="19"/>
    </location>
</feature>
<comment type="caution">
    <text evidence="2">The sequence shown here is derived from an EMBL/GenBank/DDBJ whole genome shotgun (WGS) entry which is preliminary data.</text>
</comment>
<keyword evidence="3" id="KW-1185">Reference proteome</keyword>
<gene>
    <name evidence="2" type="ORF">AVEN_29576_1</name>
</gene>
<dbReference type="EMBL" id="BGPR01025061">
    <property type="protein sequence ID" value="GBN93655.1"/>
    <property type="molecule type" value="Genomic_DNA"/>
</dbReference>
<evidence type="ECO:0008006" key="4">
    <source>
        <dbReference type="Google" id="ProtNLM"/>
    </source>
</evidence>
<sequence length="97" mass="11113">MRLVFILFDLTRLVASCFGKMNSAPDSNFSLQQSCSANLQQNSHCKSASLKQVYRKRVSHHASNFSQACRIKLINKDWFDLVLIGRRSFSARQTTEK</sequence>
<dbReference type="Proteomes" id="UP000499080">
    <property type="component" value="Unassembled WGS sequence"/>
</dbReference>
<evidence type="ECO:0000313" key="3">
    <source>
        <dbReference type="Proteomes" id="UP000499080"/>
    </source>
</evidence>
<reference evidence="2 3" key="1">
    <citation type="journal article" date="2019" name="Sci. Rep.">
        <title>Orb-weaving spider Araneus ventricosus genome elucidates the spidroin gene catalogue.</title>
        <authorList>
            <person name="Kono N."/>
            <person name="Nakamura H."/>
            <person name="Ohtoshi R."/>
            <person name="Moran D.A.P."/>
            <person name="Shinohara A."/>
            <person name="Yoshida Y."/>
            <person name="Fujiwara M."/>
            <person name="Mori M."/>
            <person name="Tomita M."/>
            <person name="Arakawa K."/>
        </authorList>
    </citation>
    <scope>NUCLEOTIDE SEQUENCE [LARGE SCALE GENOMIC DNA]</scope>
</reference>
<dbReference type="AlphaFoldDB" id="A0A4Y2T3F6"/>